<accession>A0A3N2PX33</accession>
<evidence type="ECO:0000313" key="3">
    <source>
        <dbReference type="Proteomes" id="UP000272025"/>
    </source>
</evidence>
<dbReference type="EMBL" id="ML119054">
    <property type="protein sequence ID" value="ROT39047.1"/>
    <property type="molecule type" value="Genomic_DNA"/>
</dbReference>
<keyword evidence="3" id="KW-1185">Reference proteome</keyword>
<evidence type="ECO:0000256" key="1">
    <source>
        <dbReference type="SAM" id="SignalP"/>
    </source>
</evidence>
<name>A0A3N2PX33_SODAK</name>
<reference evidence="2 3" key="1">
    <citation type="journal article" date="2018" name="Mol. Ecol.">
        <title>The obligate alkalophilic soda-lake fungus Sodiomyces alkalinus has shifted to a protein diet.</title>
        <authorList>
            <person name="Grum-Grzhimaylo A.A."/>
            <person name="Falkoski D.L."/>
            <person name="van den Heuvel J."/>
            <person name="Valero-Jimenez C.A."/>
            <person name="Min B."/>
            <person name="Choi I.G."/>
            <person name="Lipzen A."/>
            <person name="Daum C.G."/>
            <person name="Aanen D.K."/>
            <person name="Tsang A."/>
            <person name="Henrissat B."/>
            <person name="Bilanenko E.N."/>
            <person name="de Vries R.P."/>
            <person name="van Kan J.A.L."/>
            <person name="Grigoriev I.V."/>
            <person name="Debets A.J.M."/>
        </authorList>
    </citation>
    <scope>NUCLEOTIDE SEQUENCE [LARGE SCALE GENOMIC DNA]</scope>
    <source>
        <strain evidence="2 3">F11</strain>
    </source>
</reference>
<sequence>MLPTPFPSPGSPLFSWVLVSCGLLPRVSCGHCGVTYLRSVWAGGAFVSSSPIAPVNVRGRWSAVEKRREN</sequence>
<proteinExistence type="predicted"/>
<feature type="chain" id="PRO_5018121948" description="Secreted protein" evidence="1">
    <location>
        <begin position="30"/>
        <end position="70"/>
    </location>
</feature>
<dbReference type="GeneID" id="39580201"/>
<feature type="signal peptide" evidence="1">
    <location>
        <begin position="1"/>
        <end position="29"/>
    </location>
</feature>
<gene>
    <name evidence="2" type="ORF">SODALDRAFT_332482</name>
</gene>
<evidence type="ECO:0000313" key="2">
    <source>
        <dbReference type="EMBL" id="ROT39047.1"/>
    </source>
</evidence>
<dbReference type="Proteomes" id="UP000272025">
    <property type="component" value="Unassembled WGS sequence"/>
</dbReference>
<keyword evidence="1" id="KW-0732">Signal</keyword>
<organism evidence="2 3">
    <name type="scientific">Sodiomyces alkalinus (strain CBS 110278 / VKM F-3762 / F11)</name>
    <name type="common">Alkaliphilic filamentous fungus</name>
    <dbReference type="NCBI Taxonomy" id="1314773"/>
    <lineage>
        <taxon>Eukaryota</taxon>
        <taxon>Fungi</taxon>
        <taxon>Dikarya</taxon>
        <taxon>Ascomycota</taxon>
        <taxon>Pezizomycotina</taxon>
        <taxon>Sordariomycetes</taxon>
        <taxon>Hypocreomycetidae</taxon>
        <taxon>Glomerellales</taxon>
        <taxon>Plectosphaerellaceae</taxon>
        <taxon>Sodiomyces</taxon>
    </lineage>
</organism>
<protein>
    <recommendedName>
        <fullName evidence="4">Secreted protein</fullName>
    </recommendedName>
</protein>
<dbReference type="AlphaFoldDB" id="A0A3N2PX33"/>
<evidence type="ECO:0008006" key="4">
    <source>
        <dbReference type="Google" id="ProtNLM"/>
    </source>
</evidence>
<dbReference type="RefSeq" id="XP_028466853.1">
    <property type="nucleotide sequence ID" value="XM_028611723.1"/>
</dbReference>